<dbReference type="AlphaFoldDB" id="W9YH66"/>
<sequence length="369" mass="41419">MSPRFIPAIASQSLGRAWHQSLEHRLDLCEKYGFKAIELFFEDLEAIANALPVSCPPSPSGTSFPGSTDEQERQLAAADYIHGLCADHKLAILCLQPFMHYEGRLDPVSHQTAIQNLHFWIRLAHRLGTDLIQIPSNFLPSSYCTGDRTRIVADLRQVADIGLDASPPIRFAYEALCWGTHIDTWDAAWSIVLEVGRPNFGTCIDTFNLAGRVFADPSSPSGLVPHAWDDLQRSISKLRAELPRAIGKVFYVEVCDGERLDKPLLPGHEWYDPEQPVRMSWSRNARLFPFEKTGYLPVLEILKVVCKAGYSGYISFELFSRTANEAGREVPDKHAQRGAVAWKKLEEHMGWNGTSEFEASEQTAEDGHR</sequence>
<dbReference type="InterPro" id="IPR036237">
    <property type="entry name" value="Xyl_isomerase-like_sf"/>
</dbReference>
<gene>
    <name evidence="2" type="ORF">A1O3_02064</name>
</gene>
<evidence type="ECO:0000313" key="3">
    <source>
        <dbReference type="Proteomes" id="UP000019478"/>
    </source>
</evidence>
<dbReference type="HOGENOM" id="CLU_035063_0_0_1"/>
<evidence type="ECO:0000313" key="2">
    <source>
        <dbReference type="EMBL" id="EXJ89000.1"/>
    </source>
</evidence>
<dbReference type="SUPFAM" id="SSF51658">
    <property type="entry name" value="Xylose isomerase-like"/>
    <property type="match status" value="1"/>
</dbReference>
<dbReference type="Pfam" id="PF01261">
    <property type="entry name" value="AP_endonuc_2"/>
    <property type="match status" value="1"/>
</dbReference>
<dbReference type="Gene3D" id="3.20.20.150">
    <property type="entry name" value="Divalent-metal-dependent TIM barrel enzymes"/>
    <property type="match status" value="1"/>
</dbReference>
<dbReference type="PANTHER" id="PTHR12110">
    <property type="entry name" value="HYDROXYPYRUVATE ISOMERASE"/>
    <property type="match status" value="1"/>
</dbReference>
<dbReference type="OrthoDB" id="5360893at2759"/>
<protein>
    <recommendedName>
        <fullName evidence="1">Xylose isomerase-like TIM barrel domain-containing protein</fullName>
    </recommendedName>
</protein>
<dbReference type="eggNOG" id="ENOG502S1RE">
    <property type="taxonomic scope" value="Eukaryota"/>
</dbReference>
<name>W9YH66_9EURO</name>
<feature type="domain" description="Xylose isomerase-like TIM barrel" evidence="1">
    <location>
        <begin position="26"/>
        <end position="327"/>
    </location>
</feature>
<accession>W9YH66</accession>
<dbReference type="InterPro" id="IPR013022">
    <property type="entry name" value="Xyl_isomerase-like_TIM-brl"/>
</dbReference>
<comment type="caution">
    <text evidence="2">The sequence shown here is derived from an EMBL/GenBank/DDBJ whole genome shotgun (WGS) entry which is preliminary data.</text>
</comment>
<dbReference type="GeneID" id="19166197"/>
<evidence type="ECO:0000259" key="1">
    <source>
        <dbReference type="Pfam" id="PF01261"/>
    </source>
</evidence>
<dbReference type="RefSeq" id="XP_007730397.1">
    <property type="nucleotide sequence ID" value="XM_007732207.1"/>
</dbReference>
<dbReference type="EMBL" id="AMGY01000002">
    <property type="protein sequence ID" value="EXJ89000.1"/>
    <property type="molecule type" value="Genomic_DNA"/>
</dbReference>
<keyword evidence="3" id="KW-1185">Reference proteome</keyword>
<proteinExistence type="predicted"/>
<dbReference type="Proteomes" id="UP000019478">
    <property type="component" value="Unassembled WGS sequence"/>
</dbReference>
<dbReference type="STRING" id="1182542.W9YH66"/>
<dbReference type="InterPro" id="IPR050312">
    <property type="entry name" value="IolE/XylAMocC-like"/>
</dbReference>
<dbReference type="PANTHER" id="PTHR12110:SF21">
    <property type="entry name" value="XYLOSE ISOMERASE-LIKE TIM BARREL DOMAIN-CONTAINING PROTEIN"/>
    <property type="match status" value="1"/>
</dbReference>
<organism evidence="2 3">
    <name type="scientific">Capronia epimyces CBS 606.96</name>
    <dbReference type="NCBI Taxonomy" id="1182542"/>
    <lineage>
        <taxon>Eukaryota</taxon>
        <taxon>Fungi</taxon>
        <taxon>Dikarya</taxon>
        <taxon>Ascomycota</taxon>
        <taxon>Pezizomycotina</taxon>
        <taxon>Eurotiomycetes</taxon>
        <taxon>Chaetothyriomycetidae</taxon>
        <taxon>Chaetothyriales</taxon>
        <taxon>Herpotrichiellaceae</taxon>
        <taxon>Capronia</taxon>
    </lineage>
</organism>
<reference evidence="2 3" key="1">
    <citation type="submission" date="2013-03" db="EMBL/GenBank/DDBJ databases">
        <title>The Genome Sequence of Capronia epimyces CBS 606.96.</title>
        <authorList>
            <consortium name="The Broad Institute Genomics Platform"/>
            <person name="Cuomo C."/>
            <person name="de Hoog S."/>
            <person name="Gorbushina A."/>
            <person name="Walker B."/>
            <person name="Young S.K."/>
            <person name="Zeng Q."/>
            <person name="Gargeya S."/>
            <person name="Fitzgerald M."/>
            <person name="Haas B."/>
            <person name="Abouelleil A."/>
            <person name="Allen A.W."/>
            <person name="Alvarado L."/>
            <person name="Arachchi H.M."/>
            <person name="Berlin A.M."/>
            <person name="Chapman S.B."/>
            <person name="Gainer-Dewar J."/>
            <person name="Goldberg J."/>
            <person name="Griggs A."/>
            <person name="Gujja S."/>
            <person name="Hansen M."/>
            <person name="Howarth C."/>
            <person name="Imamovic A."/>
            <person name="Ireland A."/>
            <person name="Larimer J."/>
            <person name="McCowan C."/>
            <person name="Murphy C."/>
            <person name="Pearson M."/>
            <person name="Poon T.W."/>
            <person name="Priest M."/>
            <person name="Roberts A."/>
            <person name="Saif S."/>
            <person name="Shea T."/>
            <person name="Sisk P."/>
            <person name="Sykes S."/>
            <person name="Wortman J."/>
            <person name="Nusbaum C."/>
            <person name="Birren B."/>
        </authorList>
    </citation>
    <scope>NUCLEOTIDE SEQUENCE [LARGE SCALE GENOMIC DNA]</scope>
    <source>
        <strain evidence="2 3">CBS 606.96</strain>
    </source>
</reference>